<dbReference type="RefSeq" id="WP_058371511.1">
    <property type="nucleotide sequence ID" value="NZ_LNTB01000002.1"/>
</dbReference>
<dbReference type="Pfam" id="PF13620">
    <property type="entry name" value="CarboxypepD_reg"/>
    <property type="match status" value="1"/>
</dbReference>
<dbReference type="STRING" id="2309.CF15_08160"/>
<feature type="transmembrane region" description="Helical" evidence="2">
    <location>
        <begin position="393"/>
        <end position="416"/>
    </location>
</feature>
<organism evidence="3 4">
    <name type="scientific">Pyrodictium occultum</name>
    <dbReference type="NCBI Taxonomy" id="2309"/>
    <lineage>
        <taxon>Archaea</taxon>
        <taxon>Thermoproteota</taxon>
        <taxon>Thermoprotei</taxon>
        <taxon>Desulfurococcales</taxon>
        <taxon>Pyrodictiaceae</taxon>
        <taxon>Pyrodictium</taxon>
    </lineage>
</organism>
<evidence type="ECO:0000256" key="2">
    <source>
        <dbReference type="SAM" id="Phobius"/>
    </source>
</evidence>
<dbReference type="Gene3D" id="1.20.5.340">
    <property type="match status" value="1"/>
</dbReference>
<dbReference type="InterPro" id="IPR010916">
    <property type="entry name" value="TonB_box_CS"/>
</dbReference>
<keyword evidence="1" id="KW-0175">Coiled coil</keyword>
<keyword evidence="2" id="KW-0472">Membrane</keyword>
<dbReference type="SUPFAM" id="SSF49464">
    <property type="entry name" value="Carboxypeptidase regulatory domain-like"/>
    <property type="match status" value="1"/>
</dbReference>
<gene>
    <name evidence="3" type="ORF">CF15_08160</name>
</gene>
<keyword evidence="2" id="KW-0812">Transmembrane</keyword>
<dbReference type="InterPro" id="IPR013783">
    <property type="entry name" value="Ig-like_fold"/>
</dbReference>
<dbReference type="SUPFAM" id="SSF58100">
    <property type="entry name" value="Bacterial hemolysins"/>
    <property type="match status" value="1"/>
</dbReference>
<dbReference type="Gene3D" id="1.10.287.1490">
    <property type="match status" value="1"/>
</dbReference>
<reference evidence="3 4" key="1">
    <citation type="submission" date="2015-11" db="EMBL/GenBank/DDBJ databases">
        <title>Genome sequence of Pyrodictium occultum PL-19, a marine hyperthermophilic archaeon isolated from Volcano, Italy.</title>
        <authorList>
            <person name="Utturkar S."/>
            <person name="Huber H."/>
            <person name="Leptihn S."/>
            <person name="Brown S."/>
            <person name="Stetter K.O."/>
            <person name="Podar M."/>
        </authorList>
    </citation>
    <scope>NUCLEOTIDE SEQUENCE [LARGE SCALE GENOMIC DNA]</scope>
    <source>
        <strain evidence="3 4">PL-19</strain>
    </source>
</reference>
<evidence type="ECO:0000313" key="3">
    <source>
        <dbReference type="EMBL" id="KSW10745.1"/>
    </source>
</evidence>
<comment type="caution">
    <text evidence="3">The sequence shown here is derived from an EMBL/GenBank/DDBJ whole genome shotgun (WGS) entry which is preliminary data.</text>
</comment>
<dbReference type="PROSITE" id="PS00430">
    <property type="entry name" value="TONB_DEPENDENT_REC_1"/>
    <property type="match status" value="1"/>
</dbReference>
<evidence type="ECO:0008006" key="5">
    <source>
        <dbReference type="Google" id="ProtNLM"/>
    </source>
</evidence>
<dbReference type="EMBL" id="LNTB01000002">
    <property type="protein sequence ID" value="KSW10745.1"/>
    <property type="molecule type" value="Genomic_DNA"/>
</dbReference>
<protein>
    <recommendedName>
        <fullName evidence="5">Macroglobulin domain-containing protein</fullName>
    </recommendedName>
</protein>
<dbReference type="Gene3D" id="2.60.40.1120">
    <property type="entry name" value="Carboxypeptidase-like, regulatory domain"/>
    <property type="match status" value="1"/>
</dbReference>
<dbReference type="Proteomes" id="UP000053352">
    <property type="component" value="Unassembled WGS sequence"/>
</dbReference>
<name>A0A0V8RRU2_PYROC</name>
<sequence length="421" mass="43241">MRSRAAKRLAGLAAVALVLLAVSQSIVALAALSVSLNKASFIPGDTLVVSGTADPNAVITIKIVDPNGAVKVADQVSAGGDGSFTWSIRLPGDWPTGTYQVVVRNADTGEQQTLTFTLQSGGEIAGRVVDENGSPVAGAEVYVCSGNQTVAEAATGGDGSFTVFVNPGTYCVKVEKSGYTTATVTNVSVGRGERVSLGTLQIRSLESLVRGLEAQVNASLNKLMATLEQLNASVAAAATKEYVDQQLQQLSQLLQSLAEQVKTLQSQLDTKAGKADLEKLAAELSDLNDKLGSLADQLSSLQGQVAGKADQAAVNQLAAKLGDLSDKLDNLSSRVATLEKRVDTLEAATQSIGQLQSAIGQLKSSIDSFRATAASLQSQVSSASSKASSASRLALVGVAAGLIGLIIAIVAVVLVYRKIAG</sequence>
<dbReference type="Gene3D" id="2.60.40.10">
    <property type="entry name" value="Immunoglobulins"/>
    <property type="match status" value="1"/>
</dbReference>
<evidence type="ECO:0000256" key="1">
    <source>
        <dbReference type="SAM" id="Coils"/>
    </source>
</evidence>
<dbReference type="OrthoDB" id="34746at2157"/>
<keyword evidence="4" id="KW-1185">Reference proteome</keyword>
<dbReference type="InterPro" id="IPR008969">
    <property type="entry name" value="CarboxyPept-like_regulatory"/>
</dbReference>
<proteinExistence type="predicted"/>
<keyword evidence="2" id="KW-1133">Transmembrane helix</keyword>
<evidence type="ECO:0000313" key="4">
    <source>
        <dbReference type="Proteomes" id="UP000053352"/>
    </source>
</evidence>
<dbReference type="AlphaFoldDB" id="A0A0V8RRU2"/>
<feature type="coiled-coil region" evidence="1">
    <location>
        <begin position="202"/>
        <end position="348"/>
    </location>
</feature>
<accession>A0A0V8RRU2</accession>